<evidence type="ECO:0000256" key="5">
    <source>
        <dbReference type="SAM" id="MobiDB-lite"/>
    </source>
</evidence>
<feature type="domain" description="Ig-like" evidence="8">
    <location>
        <begin position="149"/>
        <end position="203"/>
    </location>
</feature>
<dbReference type="KEGG" id="caua:113096654"/>
<dbReference type="InterPro" id="IPR013783">
    <property type="entry name" value="Ig-like_fold"/>
</dbReference>
<name>A0A6P6P9F8_CARAU</name>
<dbReference type="Proteomes" id="UP000515129">
    <property type="component" value="Unplaced"/>
</dbReference>
<comment type="subcellular location">
    <subcellularLocation>
        <location evidence="1">Membrane</location>
    </subcellularLocation>
</comment>
<keyword evidence="4" id="KW-0325">Glycoprotein</keyword>
<accession>A0A6P6P9F8</accession>
<proteinExistence type="predicted"/>
<dbReference type="PANTHER" id="PTHR12080">
    <property type="entry name" value="SIGNALING LYMPHOCYTIC ACTIVATION MOLECULE"/>
    <property type="match status" value="1"/>
</dbReference>
<dbReference type="GeneID" id="113096654"/>
<dbReference type="AlphaFoldDB" id="A0A6P6P9F8"/>
<protein>
    <submittedName>
        <fullName evidence="10">Uncharacterized protein LOC113096654</fullName>
    </submittedName>
</protein>
<evidence type="ECO:0000313" key="9">
    <source>
        <dbReference type="Proteomes" id="UP000515129"/>
    </source>
</evidence>
<organism evidence="9 10">
    <name type="scientific">Carassius auratus</name>
    <name type="common">Goldfish</name>
    <dbReference type="NCBI Taxonomy" id="7957"/>
    <lineage>
        <taxon>Eukaryota</taxon>
        <taxon>Metazoa</taxon>
        <taxon>Chordata</taxon>
        <taxon>Craniata</taxon>
        <taxon>Vertebrata</taxon>
        <taxon>Euteleostomi</taxon>
        <taxon>Actinopterygii</taxon>
        <taxon>Neopterygii</taxon>
        <taxon>Teleostei</taxon>
        <taxon>Ostariophysi</taxon>
        <taxon>Cypriniformes</taxon>
        <taxon>Cyprinidae</taxon>
        <taxon>Cyprininae</taxon>
        <taxon>Carassius</taxon>
    </lineage>
</organism>
<evidence type="ECO:0000256" key="2">
    <source>
        <dbReference type="ARBA" id="ARBA00022729"/>
    </source>
</evidence>
<dbReference type="PANTHER" id="PTHR12080:SF59">
    <property type="entry name" value="HEPATIC AND GLIAL CELL ADHESION MOLECULE"/>
    <property type="match status" value="1"/>
</dbReference>
<evidence type="ECO:0000259" key="8">
    <source>
        <dbReference type="PROSITE" id="PS50835"/>
    </source>
</evidence>
<dbReference type="OrthoDB" id="9835793at2759"/>
<dbReference type="RefSeq" id="XP_026117851.1">
    <property type="nucleotide sequence ID" value="XM_026262066.1"/>
</dbReference>
<sequence>MNIFLDSRCSILGVLLVFLLRGSCADPDVELHRAVGDSLELIADYPKKDLEVLWNYNQATFAEYRNDDLQKVKSELFSDRLRMNKDSISVTVTDLKLQDSGRFSIVAENKSVQLKTKGFVLHVHDLIKEVKIEYDYVWVQSKYICMFDLRCVASGDENPSYSWISRQTQGQYLKINLSLGEKSTFNCTANNIVSIKYTIKTVECTEKTNNSTSGTILLTHKCTTWFKEAGSVPEFVLIAAGVGIVAVVIFGATLAVCCRWRRNRGQGESEAGITVYEDVNIDAPAKKRSESVVNGMTIYETVDDAKLSQNLPQTLYDKINYQRQPAGKTSTSTPSSYQEVL</sequence>
<evidence type="ECO:0000256" key="6">
    <source>
        <dbReference type="SAM" id="Phobius"/>
    </source>
</evidence>
<feature type="transmembrane region" description="Helical" evidence="6">
    <location>
        <begin position="235"/>
        <end position="257"/>
    </location>
</feature>
<dbReference type="GO" id="GO:0016020">
    <property type="term" value="C:membrane"/>
    <property type="evidence" value="ECO:0007669"/>
    <property type="project" value="UniProtKB-SubCell"/>
</dbReference>
<dbReference type="GO" id="GO:0005911">
    <property type="term" value="C:cell-cell junction"/>
    <property type="evidence" value="ECO:0007669"/>
    <property type="project" value="TreeGrafter"/>
</dbReference>
<dbReference type="InterPro" id="IPR015631">
    <property type="entry name" value="CD2/SLAM_rcpt"/>
</dbReference>
<keyword evidence="3 6" id="KW-0472">Membrane</keyword>
<keyword evidence="6" id="KW-0812">Transmembrane</keyword>
<keyword evidence="9" id="KW-1185">Reference proteome</keyword>
<keyword evidence="6" id="KW-1133">Transmembrane helix</keyword>
<dbReference type="PROSITE" id="PS50835">
    <property type="entry name" value="IG_LIKE"/>
    <property type="match status" value="1"/>
</dbReference>
<keyword evidence="2 7" id="KW-0732">Signal</keyword>
<evidence type="ECO:0000256" key="3">
    <source>
        <dbReference type="ARBA" id="ARBA00023136"/>
    </source>
</evidence>
<evidence type="ECO:0000256" key="1">
    <source>
        <dbReference type="ARBA" id="ARBA00004370"/>
    </source>
</evidence>
<dbReference type="InterPro" id="IPR007110">
    <property type="entry name" value="Ig-like_dom"/>
</dbReference>
<dbReference type="Gene3D" id="2.60.40.10">
    <property type="entry name" value="Immunoglobulins"/>
    <property type="match status" value="2"/>
</dbReference>
<dbReference type="InterPro" id="IPR036179">
    <property type="entry name" value="Ig-like_dom_sf"/>
</dbReference>
<reference evidence="10" key="1">
    <citation type="submission" date="2025-08" db="UniProtKB">
        <authorList>
            <consortium name="RefSeq"/>
        </authorList>
    </citation>
    <scope>IDENTIFICATION</scope>
    <source>
        <strain evidence="10">Wakin</strain>
        <tissue evidence="10">Muscle</tissue>
    </source>
</reference>
<feature type="chain" id="PRO_5027996967" evidence="7">
    <location>
        <begin position="26"/>
        <end position="341"/>
    </location>
</feature>
<evidence type="ECO:0000256" key="7">
    <source>
        <dbReference type="SAM" id="SignalP"/>
    </source>
</evidence>
<evidence type="ECO:0000313" key="10">
    <source>
        <dbReference type="RefSeq" id="XP_026117851.1"/>
    </source>
</evidence>
<feature type="region of interest" description="Disordered" evidence="5">
    <location>
        <begin position="322"/>
        <end position="341"/>
    </location>
</feature>
<gene>
    <name evidence="10" type="primary">LOC113096654</name>
</gene>
<evidence type="ECO:0000256" key="4">
    <source>
        <dbReference type="ARBA" id="ARBA00023180"/>
    </source>
</evidence>
<feature type="signal peptide" evidence="7">
    <location>
        <begin position="1"/>
        <end position="25"/>
    </location>
</feature>
<dbReference type="SUPFAM" id="SSF48726">
    <property type="entry name" value="Immunoglobulin"/>
    <property type="match status" value="1"/>
</dbReference>